<feature type="coiled-coil region" evidence="25">
    <location>
        <begin position="536"/>
        <end position="603"/>
    </location>
</feature>
<evidence type="ECO:0000256" key="23">
    <source>
        <dbReference type="ARBA" id="ARBA00023328"/>
    </source>
</evidence>
<feature type="region of interest" description="Disordered" evidence="26">
    <location>
        <begin position="1328"/>
        <end position="1351"/>
    </location>
</feature>
<feature type="coiled-coil region" evidence="25">
    <location>
        <begin position="1097"/>
        <end position="1156"/>
    </location>
</feature>
<dbReference type="GO" id="GO:1901673">
    <property type="term" value="P:regulation of mitotic spindle assembly"/>
    <property type="evidence" value="ECO:0007669"/>
    <property type="project" value="TreeGrafter"/>
</dbReference>
<feature type="compositionally biased region" description="Basic and acidic residues" evidence="26">
    <location>
        <begin position="1336"/>
        <end position="1351"/>
    </location>
</feature>
<proteinExistence type="inferred from homology"/>
<evidence type="ECO:0000256" key="4">
    <source>
        <dbReference type="ARBA" id="ARBA00004620"/>
    </source>
</evidence>
<dbReference type="InterPro" id="IPR057974">
    <property type="entry name" value="NUA/TPR/MLP1-2-like_dom"/>
</dbReference>
<evidence type="ECO:0000256" key="15">
    <source>
        <dbReference type="ARBA" id="ARBA00022927"/>
    </source>
</evidence>
<name>A0A9J8BMD2_CYPCA</name>
<feature type="compositionally biased region" description="Polar residues" evidence="26">
    <location>
        <begin position="1620"/>
        <end position="1635"/>
    </location>
</feature>
<protein>
    <recommendedName>
        <fullName evidence="7">Nucleoprotein TPR</fullName>
    </recommendedName>
    <alternativeName>
        <fullName evidence="24">NPC-associated intranuclear protein</fullName>
    </alternativeName>
</protein>
<dbReference type="Gene3D" id="1.10.287.1490">
    <property type="match status" value="2"/>
</dbReference>
<keyword evidence="13" id="KW-0509">mRNA transport</keyword>
<keyword evidence="11" id="KW-0132">Cell division</keyword>
<evidence type="ECO:0000256" key="22">
    <source>
        <dbReference type="ARBA" id="ARBA00023306"/>
    </source>
</evidence>
<evidence type="ECO:0000256" key="16">
    <source>
        <dbReference type="ARBA" id="ARBA00023010"/>
    </source>
</evidence>
<comment type="similarity">
    <text evidence="6">Belongs to the TPR family.</text>
</comment>
<keyword evidence="14" id="KW-0995">Kinetochore</keyword>
<feature type="region of interest" description="Disordered" evidence="26">
    <location>
        <begin position="2230"/>
        <end position="2365"/>
    </location>
</feature>
<evidence type="ECO:0000256" key="25">
    <source>
        <dbReference type="SAM" id="Coils"/>
    </source>
</evidence>
<organism evidence="30 31">
    <name type="scientific">Cyprinus carpio carpio</name>
    <dbReference type="NCBI Taxonomy" id="630221"/>
    <lineage>
        <taxon>Eukaryota</taxon>
        <taxon>Metazoa</taxon>
        <taxon>Chordata</taxon>
        <taxon>Craniata</taxon>
        <taxon>Vertebrata</taxon>
        <taxon>Euteleostomi</taxon>
        <taxon>Actinopterygii</taxon>
        <taxon>Neopterygii</taxon>
        <taxon>Teleostei</taxon>
        <taxon>Ostariophysi</taxon>
        <taxon>Cypriniformes</taxon>
        <taxon>Cyprinidae</taxon>
        <taxon>Cyprininae</taxon>
        <taxon>Cyprinus</taxon>
    </lineage>
</organism>
<evidence type="ECO:0000256" key="7">
    <source>
        <dbReference type="ARBA" id="ARBA00019789"/>
    </source>
</evidence>
<keyword evidence="9" id="KW-0158">Chromosome</keyword>
<dbReference type="GO" id="GO:0031965">
    <property type="term" value="C:nuclear membrane"/>
    <property type="evidence" value="ECO:0007669"/>
    <property type="project" value="UniProtKB-SubCell"/>
</dbReference>
<evidence type="ECO:0000256" key="6">
    <source>
        <dbReference type="ARBA" id="ARBA00005274"/>
    </source>
</evidence>
<feature type="region of interest" description="Disordered" evidence="26">
    <location>
        <begin position="464"/>
        <end position="488"/>
    </location>
</feature>
<feature type="coiled-coil region" evidence="25">
    <location>
        <begin position="921"/>
        <end position="948"/>
    </location>
</feature>
<keyword evidence="23" id="KW-0137">Centromere</keyword>
<keyword evidence="21" id="KW-0539">Nucleus</keyword>
<evidence type="ECO:0000256" key="19">
    <source>
        <dbReference type="ARBA" id="ARBA00023136"/>
    </source>
</evidence>
<feature type="compositionally biased region" description="Polar residues" evidence="26">
    <location>
        <begin position="1781"/>
        <end position="1802"/>
    </location>
</feature>
<feature type="compositionally biased region" description="Low complexity" evidence="26">
    <location>
        <begin position="2310"/>
        <end position="2322"/>
    </location>
</feature>
<feature type="compositionally biased region" description="Polar residues" evidence="26">
    <location>
        <begin position="2230"/>
        <end position="2254"/>
    </location>
</feature>
<feature type="compositionally biased region" description="Gly residues" evidence="26">
    <location>
        <begin position="2350"/>
        <end position="2359"/>
    </location>
</feature>
<feature type="compositionally biased region" description="Acidic residues" evidence="26">
    <location>
        <begin position="1973"/>
        <end position="1997"/>
    </location>
</feature>
<dbReference type="FunFam" id="1.10.287.1490:FF:000004">
    <property type="entry name" value="nucleoprotein TPR isoform X2"/>
    <property type="match status" value="1"/>
</dbReference>
<feature type="compositionally biased region" description="Acidic residues" evidence="26">
    <location>
        <begin position="2262"/>
        <end position="2276"/>
    </location>
</feature>
<feature type="compositionally biased region" description="Polar residues" evidence="26">
    <location>
        <begin position="1998"/>
        <end position="2020"/>
    </location>
</feature>
<feature type="domain" description="NUA/TPR/MLP1-2-like" evidence="29">
    <location>
        <begin position="467"/>
        <end position="561"/>
    </location>
</feature>
<evidence type="ECO:0000256" key="5">
    <source>
        <dbReference type="ARBA" id="ARBA00004629"/>
    </source>
</evidence>
<evidence type="ECO:0000256" key="24">
    <source>
        <dbReference type="ARBA" id="ARBA00077074"/>
    </source>
</evidence>
<dbReference type="GO" id="GO:0000776">
    <property type="term" value="C:kinetochore"/>
    <property type="evidence" value="ECO:0007669"/>
    <property type="project" value="UniProtKB-KW"/>
</dbReference>
<reference evidence="30" key="1">
    <citation type="submission" date="2025-08" db="UniProtKB">
        <authorList>
            <consortium name="Ensembl"/>
        </authorList>
    </citation>
    <scope>IDENTIFICATION</scope>
</reference>
<feature type="domain" description="Nucleoprotein TPR/MPL1" evidence="28">
    <location>
        <begin position="165"/>
        <end position="243"/>
    </location>
</feature>
<evidence type="ECO:0000313" key="30">
    <source>
        <dbReference type="Ensembl" id="ENSCCRP00000157643.1"/>
    </source>
</evidence>
<evidence type="ECO:0000256" key="10">
    <source>
        <dbReference type="ARBA" id="ARBA00022490"/>
    </source>
</evidence>
<accession>A0A9J8BMD2</accession>
<comment type="subcellular location">
    <subcellularLocation>
        <location evidence="5">Chromosome</location>
        <location evidence="5">Centromere</location>
        <location evidence="5">Kinetochore</location>
    </subcellularLocation>
    <subcellularLocation>
        <location evidence="1">Cytoplasm</location>
        <location evidence="1">Cytoskeleton</location>
        <location evidence="1">Spindle</location>
    </subcellularLocation>
    <subcellularLocation>
        <location evidence="2">Nucleus membrane</location>
        <topology evidence="2">Peripheral membrane protein</topology>
        <orientation evidence="2">Cytoplasmic side</orientation>
    </subcellularLocation>
    <subcellularLocation>
        <location evidence="4">Nucleus membrane</location>
        <topology evidence="4">Peripheral membrane protein</topology>
        <orientation evidence="4">Nucleoplasmic side</orientation>
    </subcellularLocation>
    <subcellularLocation>
        <location evidence="3">Nucleus</location>
        <location evidence="3">Nuclear pore complex</location>
    </subcellularLocation>
</comment>
<keyword evidence="16" id="KW-0811">Translocation</keyword>
<dbReference type="Pfam" id="PF25481">
    <property type="entry name" value="Nucleoprot-TPR"/>
    <property type="match status" value="1"/>
</dbReference>
<feature type="region of interest" description="Disordered" evidence="26">
    <location>
        <begin position="1781"/>
        <end position="2070"/>
    </location>
</feature>
<feature type="coiled-coil region" evidence="25">
    <location>
        <begin position="981"/>
        <end position="1047"/>
    </location>
</feature>
<evidence type="ECO:0000256" key="11">
    <source>
        <dbReference type="ARBA" id="ARBA00022618"/>
    </source>
</evidence>
<keyword evidence="19" id="KW-0472">Membrane</keyword>
<keyword evidence="10" id="KW-0963">Cytoplasm</keyword>
<dbReference type="InterPro" id="IPR012929">
    <property type="entry name" value="Nucleoprot-TPR/MLP1-2_dom"/>
</dbReference>
<dbReference type="GO" id="GO:0034399">
    <property type="term" value="C:nuclear periphery"/>
    <property type="evidence" value="ECO:0007669"/>
    <property type="project" value="UniProtKB-ARBA"/>
</dbReference>
<evidence type="ECO:0000259" key="28">
    <source>
        <dbReference type="Pfam" id="PF25481"/>
    </source>
</evidence>
<feature type="compositionally biased region" description="Low complexity" evidence="26">
    <location>
        <begin position="1688"/>
        <end position="1699"/>
    </location>
</feature>
<reference evidence="30" key="2">
    <citation type="submission" date="2025-09" db="UniProtKB">
        <authorList>
            <consortium name="Ensembl"/>
        </authorList>
    </citation>
    <scope>IDENTIFICATION</scope>
</reference>
<feature type="compositionally biased region" description="Polar residues" evidence="26">
    <location>
        <begin position="1886"/>
        <end position="1909"/>
    </location>
</feature>
<evidence type="ECO:0000259" key="27">
    <source>
        <dbReference type="Pfam" id="PF07926"/>
    </source>
</evidence>
<evidence type="ECO:0000256" key="2">
    <source>
        <dbReference type="ARBA" id="ARBA00004335"/>
    </source>
</evidence>
<feature type="coiled-coil region" evidence="25">
    <location>
        <begin position="22"/>
        <end position="360"/>
    </location>
</feature>
<sequence>MAALLQQTLERTEINKLPKAIQNKLEKVLSEQQTEIDSLKSQHERYKADCEQQYFNLEKKLAESQEQFLSQSKEYHSIKEENGRLAEELKKLKDIEEEQGTTQESKPPRAKYEIEAENRELSRMLEKRSQEVENLSEDLKRLSDKLVETNTIKMELQLKLDELQSSEVSIQYREKRMEQEKELLQNQNTWLNSELKSKTDELYTLSRDKGKAILELKCSLESKKEEVTRLQDQVNTLKKNNDNMQKSTEDMMNKLKEAKDQRASMEEKYRNELNANLKLCNLYKNAAADSEAKNAELNRAVEELNKLLKEAMQANKGTEKKLSELQSVRERAESDLQEKVRHLEKELENANTRLADLKRRGVPALTEEELTNLSPTAAAVAKIVKPGMKLMELYNAFVEAQDQLHLEKLENKRVHKVLDEIVLEVEAKAPILKRQREEYENMQKSMSSLCAKLEQAMKEVHQLQKETDEANKRALGLERDKQRSERQLTDMSEQVRVLLVEVEEARGNQVVREDVNSAVSSSSEVQGSRQVAFRSIQELQQQNQNLLVQIRDLEEQRERDQNQAKTARQTELEQSLEKVQKELEHIKEQLNHQKQLADSATRQRDMYRILLQTAGVELPPQGSEAGSQSITLSRPGPMSTRSTPLRAAATESVQATQAKAALKQLNDAFTTYKKEKAENDKLLNEQIERLCGQVSDLLSQKAKLSSQLEFAFKRYEMLQENVNAFRREIEALREKNQKMTATHQSHEQIIHTMTQDLREANEKLTMAELRVENIRKEKDILKQVENRLTQERESIRTEQRGQSLLLTNLKSIQLTMERSETETKQRYNNQIQHLEKEIVQLKKKLEQEVEQRHALERNQDVQLLEAKKQLETQTALHQKTKELLRTAEQQLKNNENQSTALKQPVRTLPRVSAPGVPQQEVDELRARLQQSEEQNSDLKERLKSTTTHLEQYRSMVLSLEESVNKEKQLAEQAHTSIDSQLKTARELNQQLEARLVEAEKEKLELQEEKMKAVESIEERVKELKRSMTDMQTELQDALHRAAEAVAQEQRATQDSKLQAKLAAEAQNKYERELMLHAADVEALQAAKKQGQHSVQSMKQLEEKAQKAASELRQVRVDWQQQEKRLQEELSKEQKRAEDLQKQNTMLHEQMENLSSKITASTQQQTTRESSLNISLNEEGKSHEQILDILRFVRREKEIVETRLEVAEVETLRYKQRMEYLEGELKELQDSLNAEREKLQVTTKTLAQQEDMMKRMESMNALTETNKMLKNEKNRLEHELQQTQAKMRKLEADIKPLQDSNAELSEKSGMLQAEKRLLEEDIKRLKTRTQQLLSQQKDSDQEETKKLNSERETHLKRIQQLIEETGKLKNEVARSQASVTTAQSQVQNLQDSLGKVTNERDNLKKELEAKTVDIQEKVKTITQVKKIGRRYKTQYEELKEQHDKMVAEAASKPAQEQEDRQASVQEIQNLKSSLSQTQNRTSELETQLDSIQKTVQEREAEVKSLQEQLAQVQPELSRLRTELQEKSNLEEQLRQQIADKEEKTKKAFMGAKQKINQLNSAKEQLAKENEELKQQREELEVRMSALKSQYEGRWSRQERELRELREQQERHGDQKDEAQEPGQSKVQEAQRSSDARQITLKPTPGADRGSASTSEPPTANIKPTPVAATTNKPSPIAGGKSTPRASIRPMITPGPMTTPTATVMPTTQVETQEALQSSEGTMEHVTVFGNTSGSVRSTSPNIQTTQPILSLQQSQATAFVQPTQQQTSQEPATTIIEAVHSSQMERPSTSTAVFGTVSATAGSSVPKRVREEEQESSTEVTDTTQDDPTHPPITKKLRIIKRMGLEDASGTEESNDAMGEAPGEGQQPPDASEEAYPVLGEGDEESLSQSVPMDQVSESQPSESQISGQDSSEEYKHDIIVIETDSGTEEEQEEQEEPEQYEEDDVEDEDDEDGDEGMAEAAEESNEGSADANEAYEEDEAEGDGAADPNIDNEESQEASDSIQKQADSQSSGEASVSTLESFPAEPVREQQPVPSTTTISSLGPRLPQSPRRSHHTPPPRLNIHPVPELGPPIMQVYRPCPVSESSSKIKVLICLYYSEQRQSGQSRRTSMSRVPQLTPGIGSMQHFFDDDDRMVPSTPTLVVPHRTDGFAEAIHSPQVAGVPRFRFGPPEDMMPQASSSHSDLSHLATLGGLGMYESPLFLPAHDEESGGRSVPTTPLQVAAPVTVFTESHPSDVSETASQSVPMVSTSTGSLTAPGEAVPGDDGDDVFVGEAESEGASSEACLEGQSELESAQPTDDASLPSTSQEPTSSSADMSTSTSTGQAKPASRLLPQHQPPRRNQIIRRGGVFPRGGRGRGINRGTSI</sequence>
<feature type="region of interest" description="Disordered" evidence="26">
    <location>
        <begin position="892"/>
        <end position="921"/>
    </location>
</feature>
<keyword evidence="17 25" id="KW-0175">Coiled coil</keyword>
<dbReference type="OMA" id="QNEPVRK"/>
<dbReference type="InterPro" id="IPR057577">
    <property type="entry name" value="Nucleoprot-TPR/MLP1_dom"/>
</dbReference>
<evidence type="ECO:0000256" key="9">
    <source>
        <dbReference type="ARBA" id="ARBA00022454"/>
    </source>
</evidence>
<keyword evidence="12" id="KW-0498">Mitosis</keyword>
<evidence type="ECO:0000259" key="29">
    <source>
        <dbReference type="Pfam" id="PF25785"/>
    </source>
</evidence>
<dbReference type="PANTHER" id="PTHR18898">
    <property type="entry name" value="NUCLEOPROTEIN TPR-RELATED"/>
    <property type="match status" value="1"/>
</dbReference>
<feature type="region of interest" description="Disordered" evidence="26">
    <location>
        <begin position="618"/>
        <end position="644"/>
    </location>
</feature>
<keyword evidence="8" id="KW-0813">Transport</keyword>
<dbReference type="GO" id="GO:0006406">
    <property type="term" value="P:mRNA export from nucleus"/>
    <property type="evidence" value="ECO:0007669"/>
    <property type="project" value="TreeGrafter"/>
</dbReference>
<dbReference type="Pfam" id="PF25785">
    <property type="entry name" value="TPR"/>
    <property type="match status" value="1"/>
</dbReference>
<evidence type="ECO:0000256" key="1">
    <source>
        <dbReference type="ARBA" id="ARBA00004186"/>
    </source>
</evidence>
<evidence type="ECO:0000256" key="14">
    <source>
        <dbReference type="ARBA" id="ARBA00022838"/>
    </source>
</evidence>
<dbReference type="GO" id="GO:0051301">
    <property type="term" value="P:cell division"/>
    <property type="evidence" value="ECO:0007669"/>
    <property type="project" value="UniProtKB-KW"/>
</dbReference>
<feature type="region of interest" description="Disordered" evidence="26">
    <location>
        <begin position="1585"/>
        <end position="1699"/>
    </location>
</feature>
<evidence type="ECO:0000256" key="17">
    <source>
        <dbReference type="ARBA" id="ARBA00023054"/>
    </source>
</evidence>
<feature type="domain" description="Nucleoprotein TPR/MLP1-2" evidence="27">
    <location>
        <begin position="1027"/>
        <end position="1153"/>
    </location>
</feature>
<dbReference type="GO" id="GO:0005819">
    <property type="term" value="C:spindle"/>
    <property type="evidence" value="ECO:0007669"/>
    <property type="project" value="UniProtKB-SubCell"/>
</dbReference>
<evidence type="ECO:0000256" key="13">
    <source>
        <dbReference type="ARBA" id="ARBA00022816"/>
    </source>
</evidence>
<dbReference type="GO" id="GO:0005643">
    <property type="term" value="C:nuclear pore"/>
    <property type="evidence" value="ECO:0007669"/>
    <property type="project" value="UniProtKB-SubCell"/>
</dbReference>
<evidence type="ECO:0000256" key="3">
    <source>
        <dbReference type="ARBA" id="ARBA00004567"/>
    </source>
</evidence>
<dbReference type="GeneTree" id="ENSGT00730000111014"/>
<feature type="compositionally biased region" description="Polar residues" evidence="26">
    <location>
        <begin position="2032"/>
        <end position="2041"/>
    </location>
</feature>
<feature type="compositionally biased region" description="Basic and acidic residues" evidence="26">
    <location>
        <begin position="1592"/>
        <end position="1617"/>
    </location>
</feature>
<dbReference type="GO" id="GO:0006606">
    <property type="term" value="P:protein import into nucleus"/>
    <property type="evidence" value="ECO:0007669"/>
    <property type="project" value="InterPro"/>
</dbReference>
<evidence type="ECO:0000256" key="26">
    <source>
        <dbReference type="SAM" id="MobiDB-lite"/>
    </source>
</evidence>
<keyword evidence="22" id="KW-0131">Cell cycle</keyword>
<evidence type="ECO:0000256" key="21">
    <source>
        <dbReference type="ARBA" id="ARBA00023242"/>
    </source>
</evidence>
<evidence type="ECO:0000256" key="12">
    <source>
        <dbReference type="ARBA" id="ARBA00022776"/>
    </source>
</evidence>
<evidence type="ECO:0000256" key="18">
    <source>
        <dbReference type="ARBA" id="ARBA00023132"/>
    </source>
</evidence>
<dbReference type="Pfam" id="PF07926">
    <property type="entry name" value="TPR_MLP1_2"/>
    <property type="match status" value="1"/>
</dbReference>
<dbReference type="PANTHER" id="PTHR18898:SF3">
    <property type="entry name" value="NUCLEOPROTEIN TPR"/>
    <property type="match status" value="1"/>
</dbReference>
<dbReference type="GO" id="GO:0017056">
    <property type="term" value="F:structural constituent of nuclear pore"/>
    <property type="evidence" value="ECO:0007669"/>
    <property type="project" value="TreeGrafter"/>
</dbReference>
<feature type="compositionally biased region" description="Polar residues" evidence="26">
    <location>
        <begin position="892"/>
        <end position="901"/>
    </location>
</feature>
<evidence type="ECO:0000256" key="20">
    <source>
        <dbReference type="ARBA" id="ARBA00023212"/>
    </source>
</evidence>
<feature type="compositionally biased region" description="Polar residues" evidence="26">
    <location>
        <begin position="2290"/>
        <end position="2309"/>
    </location>
</feature>
<evidence type="ECO:0000256" key="8">
    <source>
        <dbReference type="ARBA" id="ARBA00022448"/>
    </source>
</evidence>
<feature type="compositionally biased region" description="Low complexity" evidence="26">
    <location>
        <begin position="2277"/>
        <end position="2287"/>
    </location>
</feature>
<dbReference type="Proteomes" id="UP001108240">
    <property type="component" value="Unplaced"/>
</dbReference>
<dbReference type="Ensembl" id="ENSCCRT00000202511.1">
    <property type="protein sequence ID" value="ENSCCRP00000157643.1"/>
    <property type="gene ID" value="ENSCCRG00000016797.2"/>
</dbReference>
<feature type="compositionally biased region" description="Acidic residues" evidence="26">
    <location>
        <begin position="1925"/>
        <end position="1965"/>
    </location>
</feature>
<keyword evidence="18" id="KW-0906">Nuclear pore complex</keyword>
<keyword evidence="31" id="KW-1185">Reference proteome</keyword>
<evidence type="ECO:0000313" key="31">
    <source>
        <dbReference type="Proteomes" id="UP001108240"/>
    </source>
</evidence>
<keyword evidence="15" id="KW-0653">Protein transport</keyword>
<keyword evidence="20" id="KW-0206">Cytoskeleton</keyword>